<dbReference type="InterPro" id="IPR011701">
    <property type="entry name" value="MFS"/>
</dbReference>
<accession>A0ABP7J6G4</accession>
<name>A0ABP7J6G4_9ACTN</name>
<dbReference type="SUPFAM" id="SSF103473">
    <property type="entry name" value="MFS general substrate transporter"/>
    <property type="match status" value="1"/>
</dbReference>
<feature type="transmembrane region" description="Helical" evidence="1">
    <location>
        <begin position="367"/>
        <end position="389"/>
    </location>
</feature>
<sequence length="400" mass="40569">MAPRRTALTAVAVGTAIVVLALCLRSGVSSLGVVLHRVQTDLHLSATATGALTTLPALCFAVVGLGTGRAILRFGAHRVTVVLLVTVAAGLAIRAVTDSGAVFLLGTGVAMAGAALGNVVLPPLAKLHFPDHVALVSSLYGAALMGGATLAATTTVPLADALGGWRWGLGFWAVPPVVGALLWLPTILRERTGEPRERRAHTVSLGQLARTRTGQAMLLCFAAQSAQAYVQFGWWGEILTSAGADDAHVGALLGVLAGVGIPVTLSLPALMRLTHGSIVLPVAFAAVTVVGWTGVATAPLALGGWLWAVLLGMGGGAFTWVLAMIPARSRTPDGTSQLSALTQGFGYLGASAATFGAGLLHEATGSWTPAVVVMAVLAVAIAVTGAVVVRSPPVEDQLPR</sequence>
<feature type="transmembrane region" description="Helical" evidence="1">
    <location>
        <begin position="216"/>
        <end position="235"/>
    </location>
</feature>
<dbReference type="InterPro" id="IPR036259">
    <property type="entry name" value="MFS_trans_sf"/>
</dbReference>
<proteinExistence type="predicted"/>
<feature type="transmembrane region" description="Helical" evidence="1">
    <location>
        <begin position="304"/>
        <end position="323"/>
    </location>
</feature>
<feature type="transmembrane region" description="Helical" evidence="1">
    <location>
        <begin position="133"/>
        <end position="153"/>
    </location>
</feature>
<reference evidence="3" key="1">
    <citation type="journal article" date="2019" name="Int. J. Syst. Evol. Microbiol.">
        <title>The Global Catalogue of Microorganisms (GCM) 10K type strain sequencing project: providing services to taxonomists for standard genome sequencing and annotation.</title>
        <authorList>
            <consortium name="The Broad Institute Genomics Platform"/>
            <consortium name="The Broad Institute Genome Sequencing Center for Infectious Disease"/>
            <person name="Wu L."/>
            <person name="Ma J."/>
        </authorList>
    </citation>
    <scope>NUCLEOTIDE SEQUENCE [LARGE SCALE GENOMIC DNA]</scope>
    <source>
        <strain evidence="3">JCM 16953</strain>
    </source>
</reference>
<keyword evidence="1" id="KW-0472">Membrane</keyword>
<feature type="transmembrane region" description="Helical" evidence="1">
    <location>
        <begin position="344"/>
        <end position="361"/>
    </location>
</feature>
<dbReference type="InterPro" id="IPR052524">
    <property type="entry name" value="MFS_Cyanate_Porter"/>
</dbReference>
<evidence type="ECO:0000256" key="1">
    <source>
        <dbReference type="SAM" id="Phobius"/>
    </source>
</evidence>
<feature type="transmembrane region" description="Helical" evidence="1">
    <location>
        <begin position="79"/>
        <end position="96"/>
    </location>
</feature>
<dbReference type="Gene3D" id="1.20.1250.20">
    <property type="entry name" value="MFS general substrate transporter like domains"/>
    <property type="match status" value="1"/>
</dbReference>
<evidence type="ECO:0000313" key="3">
    <source>
        <dbReference type="Proteomes" id="UP001501821"/>
    </source>
</evidence>
<gene>
    <name evidence="2" type="ORF">GCM10022242_40980</name>
</gene>
<evidence type="ECO:0000313" key="2">
    <source>
        <dbReference type="EMBL" id="GAA3835923.1"/>
    </source>
</evidence>
<feature type="transmembrane region" description="Helical" evidence="1">
    <location>
        <begin position="102"/>
        <end position="121"/>
    </location>
</feature>
<protein>
    <submittedName>
        <fullName evidence="2">MFS transporter</fullName>
    </submittedName>
</protein>
<feature type="transmembrane region" description="Helical" evidence="1">
    <location>
        <begin position="247"/>
        <end position="271"/>
    </location>
</feature>
<dbReference type="EMBL" id="BAABAH010000023">
    <property type="protein sequence ID" value="GAA3835923.1"/>
    <property type="molecule type" value="Genomic_DNA"/>
</dbReference>
<dbReference type="PANTHER" id="PTHR23523">
    <property type="match status" value="1"/>
</dbReference>
<keyword evidence="1" id="KW-0812">Transmembrane</keyword>
<feature type="transmembrane region" description="Helical" evidence="1">
    <location>
        <begin position="278"/>
        <end position="298"/>
    </location>
</feature>
<dbReference type="PANTHER" id="PTHR23523:SF2">
    <property type="entry name" value="2-NITROIMIDAZOLE TRANSPORTER"/>
    <property type="match status" value="1"/>
</dbReference>
<organism evidence="2 3">
    <name type="scientific">Nocardioides panacisoli</name>
    <dbReference type="NCBI Taxonomy" id="627624"/>
    <lineage>
        <taxon>Bacteria</taxon>
        <taxon>Bacillati</taxon>
        <taxon>Actinomycetota</taxon>
        <taxon>Actinomycetes</taxon>
        <taxon>Propionibacteriales</taxon>
        <taxon>Nocardioidaceae</taxon>
        <taxon>Nocardioides</taxon>
    </lineage>
</organism>
<feature type="transmembrane region" description="Helical" evidence="1">
    <location>
        <begin position="46"/>
        <end position="67"/>
    </location>
</feature>
<comment type="caution">
    <text evidence="2">The sequence shown here is derived from an EMBL/GenBank/DDBJ whole genome shotgun (WGS) entry which is preliminary data.</text>
</comment>
<keyword evidence="3" id="KW-1185">Reference proteome</keyword>
<feature type="transmembrane region" description="Helical" evidence="1">
    <location>
        <begin position="165"/>
        <end position="188"/>
    </location>
</feature>
<keyword evidence="1" id="KW-1133">Transmembrane helix</keyword>
<dbReference type="Proteomes" id="UP001501821">
    <property type="component" value="Unassembled WGS sequence"/>
</dbReference>
<dbReference type="Pfam" id="PF07690">
    <property type="entry name" value="MFS_1"/>
    <property type="match status" value="1"/>
</dbReference>
<dbReference type="RefSeq" id="WP_344778957.1">
    <property type="nucleotide sequence ID" value="NZ_BAABAH010000023.1"/>
</dbReference>